<dbReference type="GO" id="GO:0006465">
    <property type="term" value="P:signal peptide processing"/>
    <property type="evidence" value="ECO:0007669"/>
    <property type="project" value="TreeGrafter"/>
</dbReference>
<feature type="domain" description="Prepilin type IV endopeptidase peptidase" evidence="11">
    <location>
        <begin position="146"/>
        <end position="255"/>
    </location>
</feature>
<evidence type="ECO:0000256" key="6">
    <source>
        <dbReference type="ARBA" id="ARBA00022989"/>
    </source>
</evidence>
<dbReference type="EC" id="3.4.23.43" evidence="9"/>
<dbReference type="Pfam" id="PF01478">
    <property type="entry name" value="Peptidase_A24"/>
    <property type="match status" value="1"/>
</dbReference>
<evidence type="ECO:0000256" key="4">
    <source>
        <dbReference type="ARBA" id="ARBA00022519"/>
    </source>
</evidence>
<feature type="transmembrane region" description="Helical" evidence="10">
    <location>
        <begin position="115"/>
        <end position="135"/>
    </location>
</feature>
<comment type="function">
    <text evidence="9">Plays an essential role in type IV pili and type II pseudopili formation by proteolytically removing the leader sequence from substrate proteins and subsequently monomethylating the alpha-amino group of the newly exposed N-terminal phenylalanine.</text>
</comment>
<evidence type="ECO:0000313" key="14">
    <source>
        <dbReference type="Proteomes" id="UP000318405"/>
    </source>
</evidence>
<keyword evidence="3" id="KW-1003">Cell membrane</keyword>
<dbReference type="PANTHER" id="PTHR30487">
    <property type="entry name" value="TYPE 4 PREPILIN-LIKE PROTEINS LEADER PEPTIDE-PROCESSING ENZYME"/>
    <property type="match status" value="1"/>
</dbReference>
<evidence type="ECO:0000256" key="8">
    <source>
        <dbReference type="RuleBase" id="RU003793"/>
    </source>
</evidence>
<feature type="transmembrane region" description="Helical" evidence="10">
    <location>
        <begin position="271"/>
        <end position="289"/>
    </location>
</feature>
<comment type="subcellular location">
    <subcellularLocation>
        <location evidence="1">Cell inner membrane</location>
        <topology evidence="1">Multi-pass membrane protein</topology>
    </subcellularLocation>
    <subcellularLocation>
        <location evidence="9">Cell membrane</location>
        <topology evidence="9">Multi-pass membrane protein</topology>
    </subcellularLocation>
</comment>
<protein>
    <recommendedName>
        <fullName evidence="9">Prepilin leader peptidase/N-methyltransferase</fullName>
        <ecNumber evidence="9">2.1.1.-</ecNumber>
        <ecNumber evidence="9">3.4.23.43</ecNumber>
    </recommendedName>
</protein>
<dbReference type="EMBL" id="VLTJ01000042">
    <property type="protein sequence ID" value="TSH88847.1"/>
    <property type="molecule type" value="Genomic_DNA"/>
</dbReference>
<proteinExistence type="inferred from homology"/>
<sequence>MESYIGISQPQFAGWLYATAIAMGLVIGSFLNVVIVRLPRMLEREWAAACAELQAETTAGASAAAADAAPPYDLARPRSHCPACGHGLAWYELVPVLSWLWQRGRCRHCRASVSVQYPLVELACAALFAACAWRFGATPAMPAAAALCAALLALAVIDLRTLLLPDAITQPLLWAGLALNLTPHGYASLEAAVIGAMAGYLVLWVIAVGFQKLVGKEGMGQGDLKLLAALGAWFGWPALPGIILYASVAGAAVGLALLGLRRLRRDQPLPFGPFLAGAGLLALFLPAWLRLS</sequence>
<dbReference type="GO" id="GO:0032259">
    <property type="term" value="P:methylation"/>
    <property type="evidence" value="ECO:0007669"/>
    <property type="project" value="UniProtKB-KW"/>
</dbReference>
<evidence type="ECO:0000256" key="5">
    <source>
        <dbReference type="ARBA" id="ARBA00022692"/>
    </source>
</evidence>
<name>A0A556A7I4_9BURK</name>
<dbReference type="GO" id="GO:0008168">
    <property type="term" value="F:methyltransferase activity"/>
    <property type="evidence" value="ECO:0007669"/>
    <property type="project" value="UniProtKB-KW"/>
</dbReference>
<dbReference type="GO" id="GO:0004190">
    <property type="term" value="F:aspartic-type endopeptidase activity"/>
    <property type="evidence" value="ECO:0007669"/>
    <property type="project" value="UniProtKB-EC"/>
</dbReference>
<reference evidence="13 14" key="1">
    <citation type="submission" date="2019-07" db="EMBL/GenBank/DDBJ databases">
        <title>Qingshengfaniella alkalisoli gen. nov., sp. nov., isolated from saline soil.</title>
        <authorList>
            <person name="Xu L."/>
            <person name="Huang X.-X."/>
            <person name="Sun J.-Q."/>
        </authorList>
    </citation>
    <scope>NUCLEOTIDE SEQUENCE [LARGE SCALE GENOMIC DNA]</scope>
    <source>
        <strain evidence="13 14">DSM 27279</strain>
    </source>
</reference>
<keyword evidence="9" id="KW-0489">Methyltransferase</keyword>
<evidence type="ECO:0000256" key="2">
    <source>
        <dbReference type="ARBA" id="ARBA00005801"/>
    </source>
</evidence>
<dbReference type="GO" id="GO:0005886">
    <property type="term" value="C:plasma membrane"/>
    <property type="evidence" value="ECO:0007669"/>
    <property type="project" value="UniProtKB-SubCell"/>
</dbReference>
<evidence type="ECO:0000259" key="12">
    <source>
        <dbReference type="Pfam" id="PF06750"/>
    </source>
</evidence>
<keyword evidence="9" id="KW-0378">Hydrolase</keyword>
<keyword evidence="14" id="KW-1185">Reference proteome</keyword>
<comment type="similarity">
    <text evidence="2 8">Belongs to the peptidase A24 family.</text>
</comment>
<feature type="transmembrane region" description="Helical" evidence="10">
    <location>
        <begin position="141"/>
        <end position="159"/>
    </location>
</feature>
<evidence type="ECO:0000259" key="11">
    <source>
        <dbReference type="Pfam" id="PF01478"/>
    </source>
</evidence>
<evidence type="ECO:0000256" key="10">
    <source>
        <dbReference type="SAM" id="Phobius"/>
    </source>
</evidence>
<dbReference type="InterPro" id="IPR050882">
    <property type="entry name" value="Prepilin_peptidase/N-MTase"/>
</dbReference>
<evidence type="ECO:0000256" key="9">
    <source>
        <dbReference type="RuleBase" id="RU003794"/>
    </source>
</evidence>
<feature type="transmembrane region" description="Helical" evidence="10">
    <location>
        <begin position="226"/>
        <end position="259"/>
    </location>
</feature>
<comment type="catalytic activity">
    <reaction evidence="9">
        <text>Typically cleaves a -Gly-|-Phe- bond to release an N-terminal, basic peptide of 5-8 residues from type IV prepilin, and then N-methylates the new N-terminal amino group, the methyl donor being S-adenosyl-L-methionine.</text>
        <dbReference type="EC" id="3.4.23.43"/>
    </reaction>
</comment>
<feature type="transmembrane region" description="Helical" evidence="10">
    <location>
        <begin position="12"/>
        <end position="35"/>
    </location>
</feature>
<dbReference type="RefSeq" id="WP_143950963.1">
    <property type="nucleotide sequence ID" value="NZ_BAABMB010000005.1"/>
</dbReference>
<keyword evidence="6 10" id="KW-1133">Transmembrane helix</keyword>
<organism evidence="13 14">
    <name type="scientific">Verticiella sediminum</name>
    <dbReference type="NCBI Taxonomy" id="1247510"/>
    <lineage>
        <taxon>Bacteria</taxon>
        <taxon>Pseudomonadati</taxon>
        <taxon>Pseudomonadota</taxon>
        <taxon>Betaproteobacteria</taxon>
        <taxon>Burkholderiales</taxon>
        <taxon>Alcaligenaceae</taxon>
        <taxon>Verticiella</taxon>
    </lineage>
</organism>
<keyword evidence="9" id="KW-0645">Protease</keyword>
<dbReference type="OrthoDB" id="9789291at2"/>
<dbReference type="InterPro" id="IPR000045">
    <property type="entry name" value="Prepilin_IV_endopep_pep"/>
</dbReference>
<feature type="transmembrane region" description="Helical" evidence="10">
    <location>
        <begin position="193"/>
        <end position="214"/>
    </location>
</feature>
<accession>A0A556A7I4</accession>
<gene>
    <name evidence="13" type="ORF">FOZ76_24755</name>
</gene>
<dbReference type="EC" id="2.1.1.-" evidence="9"/>
<evidence type="ECO:0000256" key="1">
    <source>
        <dbReference type="ARBA" id="ARBA00004429"/>
    </source>
</evidence>
<keyword evidence="9" id="KW-0511">Multifunctional enzyme</keyword>
<evidence type="ECO:0000256" key="7">
    <source>
        <dbReference type="ARBA" id="ARBA00023136"/>
    </source>
</evidence>
<keyword evidence="5 9" id="KW-0812">Transmembrane</keyword>
<dbReference type="Pfam" id="PF06750">
    <property type="entry name" value="A24_N_bact"/>
    <property type="match status" value="1"/>
</dbReference>
<keyword evidence="9" id="KW-0808">Transferase</keyword>
<dbReference type="AlphaFoldDB" id="A0A556A7I4"/>
<evidence type="ECO:0000256" key="3">
    <source>
        <dbReference type="ARBA" id="ARBA00022475"/>
    </source>
</evidence>
<dbReference type="PANTHER" id="PTHR30487:SF0">
    <property type="entry name" value="PREPILIN LEADER PEPTIDASE_N-METHYLTRANSFERASE-RELATED"/>
    <property type="match status" value="1"/>
</dbReference>
<evidence type="ECO:0000313" key="13">
    <source>
        <dbReference type="EMBL" id="TSH88847.1"/>
    </source>
</evidence>
<comment type="caution">
    <text evidence="13">The sequence shown here is derived from an EMBL/GenBank/DDBJ whole genome shotgun (WGS) entry which is preliminary data.</text>
</comment>
<feature type="domain" description="Prepilin peptidase A24 N-terminal" evidence="12">
    <location>
        <begin position="23"/>
        <end position="135"/>
    </location>
</feature>
<dbReference type="InterPro" id="IPR010627">
    <property type="entry name" value="Prepilin_pept_A24_N"/>
</dbReference>
<dbReference type="Proteomes" id="UP000318405">
    <property type="component" value="Unassembled WGS sequence"/>
</dbReference>
<dbReference type="Gene3D" id="1.20.120.1220">
    <property type="match status" value="1"/>
</dbReference>
<dbReference type="PRINTS" id="PR00864">
    <property type="entry name" value="PREPILNPTASE"/>
</dbReference>
<keyword evidence="4" id="KW-0997">Cell inner membrane</keyword>
<dbReference type="InterPro" id="IPR014032">
    <property type="entry name" value="Peptidase_A24A_bac"/>
</dbReference>
<keyword evidence="7 10" id="KW-0472">Membrane</keyword>